<evidence type="ECO:0008006" key="3">
    <source>
        <dbReference type="Google" id="ProtNLM"/>
    </source>
</evidence>
<evidence type="ECO:0000313" key="1">
    <source>
        <dbReference type="EMBL" id="SEH06323.1"/>
    </source>
</evidence>
<organism evidence="1 2">
    <name type="scientific">Candidatus Venteria ishoeyi</name>
    <dbReference type="NCBI Taxonomy" id="1899563"/>
    <lineage>
        <taxon>Bacteria</taxon>
        <taxon>Pseudomonadati</taxon>
        <taxon>Pseudomonadota</taxon>
        <taxon>Gammaproteobacteria</taxon>
        <taxon>Thiotrichales</taxon>
        <taxon>Thiotrichaceae</taxon>
        <taxon>Venteria</taxon>
    </lineage>
</organism>
<proteinExistence type="predicted"/>
<evidence type="ECO:0000313" key="2">
    <source>
        <dbReference type="Proteomes" id="UP000236724"/>
    </source>
</evidence>
<dbReference type="SUPFAM" id="SSF52091">
    <property type="entry name" value="SpoIIaa-like"/>
    <property type="match status" value="1"/>
</dbReference>
<dbReference type="OrthoDB" id="9805711at2"/>
<name>A0A1H6F9N5_9GAMM</name>
<keyword evidence="2" id="KW-1185">Reference proteome</keyword>
<sequence>MEIKTEEYSINYDDEHHTIYCKGSLLLSGSEEYAPLLELMLGAIEKNHEGKLQLNVQELEFLNSSGINTMTKFVINARNQKTVNLTVTGYAEIPWQVRLLKNLQRLMPNLELVLI</sequence>
<dbReference type="RefSeq" id="WP_103920114.1">
    <property type="nucleotide sequence ID" value="NZ_FMSV02000471.1"/>
</dbReference>
<dbReference type="Proteomes" id="UP000236724">
    <property type="component" value="Unassembled WGS sequence"/>
</dbReference>
<protein>
    <recommendedName>
        <fullName evidence="3">STAS domain-containing protein</fullName>
    </recommendedName>
</protein>
<dbReference type="NCBIfam" id="NF047705">
    <property type="entry name" value="slr1659_superfam"/>
    <property type="match status" value="1"/>
</dbReference>
<dbReference type="AlphaFoldDB" id="A0A1H6F9N5"/>
<reference evidence="1 2" key="1">
    <citation type="submission" date="2016-10" db="EMBL/GenBank/DDBJ databases">
        <authorList>
            <person name="de Groot N.N."/>
        </authorList>
    </citation>
    <scope>NUCLEOTIDE SEQUENCE [LARGE SCALE GENOMIC DNA]</scope>
    <source>
        <strain evidence="1">MBHS1</strain>
    </source>
</reference>
<dbReference type="EMBL" id="FMSV02000471">
    <property type="protein sequence ID" value="SEH06323.1"/>
    <property type="molecule type" value="Genomic_DNA"/>
</dbReference>
<gene>
    <name evidence="1" type="ORF">MBHS_02180</name>
</gene>
<accession>A0A1H6F9N5</accession>
<dbReference type="InterPro" id="IPR036513">
    <property type="entry name" value="STAS_dom_sf"/>
</dbReference>